<evidence type="ECO:0000313" key="2">
    <source>
        <dbReference type="Proteomes" id="UP001433508"/>
    </source>
</evidence>
<dbReference type="EMBL" id="MU971335">
    <property type="protein sequence ID" value="KAK9241217.1"/>
    <property type="molecule type" value="Genomic_DNA"/>
</dbReference>
<reference evidence="2" key="1">
    <citation type="journal article" date="2024" name="Front. Bioeng. Biotechnol.">
        <title>Genome-scale model development and genomic sequencing of the oleaginous clade Lipomyces.</title>
        <authorList>
            <person name="Czajka J.J."/>
            <person name="Han Y."/>
            <person name="Kim J."/>
            <person name="Mondo S.J."/>
            <person name="Hofstad B.A."/>
            <person name="Robles A."/>
            <person name="Haridas S."/>
            <person name="Riley R."/>
            <person name="LaButti K."/>
            <person name="Pangilinan J."/>
            <person name="Andreopoulos W."/>
            <person name="Lipzen A."/>
            <person name="Yan J."/>
            <person name="Wang M."/>
            <person name="Ng V."/>
            <person name="Grigoriev I.V."/>
            <person name="Spatafora J.W."/>
            <person name="Magnuson J.K."/>
            <person name="Baker S.E."/>
            <person name="Pomraning K.R."/>
        </authorList>
    </citation>
    <scope>NUCLEOTIDE SEQUENCE [LARGE SCALE GENOMIC DNA]</scope>
    <source>
        <strain evidence="2">CBS 7786</strain>
    </source>
</reference>
<dbReference type="Proteomes" id="UP001433508">
    <property type="component" value="Unassembled WGS sequence"/>
</dbReference>
<keyword evidence="2" id="KW-1185">Reference proteome</keyword>
<protein>
    <submittedName>
        <fullName evidence="1">Uncharacterized protein</fullName>
    </submittedName>
</protein>
<organism evidence="1 2">
    <name type="scientific">Lipomyces kononenkoae</name>
    <name type="common">Yeast</name>
    <dbReference type="NCBI Taxonomy" id="34357"/>
    <lineage>
        <taxon>Eukaryota</taxon>
        <taxon>Fungi</taxon>
        <taxon>Dikarya</taxon>
        <taxon>Ascomycota</taxon>
        <taxon>Saccharomycotina</taxon>
        <taxon>Lipomycetes</taxon>
        <taxon>Lipomycetales</taxon>
        <taxon>Lipomycetaceae</taxon>
        <taxon>Lipomyces</taxon>
    </lineage>
</organism>
<accession>A0ACC3TBE1</accession>
<gene>
    <name evidence="1" type="ORF">V1525DRAFT_2687</name>
</gene>
<name>A0ACC3TBE1_LIPKO</name>
<proteinExistence type="predicted"/>
<comment type="caution">
    <text evidence="1">The sequence shown here is derived from an EMBL/GenBank/DDBJ whole genome shotgun (WGS) entry which is preliminary data.</text>
</comment>
<evidence type="ECO:0000313" key="1">
    <source>
        <dbReference type="EMBL" id="KAK9241217.1"/>
    </source>
</evidence>
<sequence length="582" mass="63873">MSARANANLQVIDVSKLRSGLTVRNDLRAAAFGLQVSQHCLFGPCSETRNISARSVTESMRLHNAIRQSPLTRQVLPSQPSQYHQLQMHSKDGVDSSDEPNTIIGYSASLTGKEEDPVDTDGKDAAKFLSASHDLDLLPIAQSRHGRGSDAIKFANAEQHNISSENVQSPQVASAQAEQDKPDDDFLHSCVYSDQVAPSSDSSMQLSDGDVQCKSLELTDTSGLLLTDNETEEYESSNRLNGQFNDDGVLWPECEHKDYEHTEFCPSSPESDTASIEYNASPSDDQSTEDVSSIVDADDQNCEQSLSVTEDGEKSNNVYDEVSVDGDNSLGSSLVSFLAVVFDEDRMGETKVVNAGCRTIVPGDVIPTDTAMAASDEAFLPSEAPTAQAPAVSECQTIAAEQNYRDIDALWKHRIVSIPQIGQMPPRPVSRQSFRITQMNSKSQVLRQVELRDESTVLDFPLVTDDQLRDVEDVFCRSLRLLVTQYEKRSRQTDPVDGCGNLLVHVDSHTHDNPTAEPNQTAHGKPGASDEREDFIHSTNTSRTSWFPNSTVKALFLVTILIATLTICGWLSYVSIPLMYAF</sequence>